<accession>A0A4Z2JDQ1</accession>
<dbReference type="GO" id="GO:0031012">
    <property type="term" value="C:extracellular matrix"/>
    <property type="evidence" value="ECO:0007669"/>
    <property type="project" value="TreeGrafter"/>
</dbReference>
<dbReference type="GO" id="GO:0030198">
    <property type="term" value="P:extracellular matrix organization"/>
    <property type="evidence" value="ECO:0007669"/>
    <property type="project" value="TreeGrafter"/>
</dbReference>
<dbReference type="PANTHER" id="PTHR24023">
    <property type="entry name" value="COLLAGEN ALPHA"/>
    <property type="match status" value="1"/>
</dbReference>
<reference evidence="5 6" key="1">
    <citation type="submission" date="2019-03" db="EMBL/GenBank/DDBJ databases">
        <title>First draft genome of Liparis tanakae, snailfish: a comprehensive survey of snailfish specific genes.</title>
        <authorList>
            <person name="Kim W."/>
            <person name="Song I."/>
            <person name="Jeong J.-H."/>
            <person name="Kim D."/>
            <person name="Kim S."/>
            <person name="Ryu S."/>
            <person name="Song J.Y."/>
            <person name="Lee S.K."/>
        </authorList>
    </citation>
    <scope>NUCLEOTIDE SEQUENCE [LARGE SCALE GENOMIC DNA]</scope>
    <source>
        <tissue evidence="5">Muscle</tissue>
    </source>
</reference>
<dbReference type="OrthoDB" id="10255512at2759"/>
<evidence type="ECO:0000313" key="6">
    <source>
        <dbReference type="Proteomes" id="UP000314294"/>
    </source>
</evidence>
<keyword evidence="2" id="KW-0272">Extracellular matrix</keyword>
<dbReference type="GO" id="GO:0005581">
    <property type="term" value="C:collagen trimer"/>
    <property type="evidence" value="ECO:0007669"/>
    <property type="project" value="UniProtKB-KW"/>
</dbReference>
<dbReference type="GO" id="GO:0005615">
    <property type="term" value="C:extracellular space"/>
    <property type="evidence" value="ECO:0007669"/>
    <property type="project" value="TreeGrafter"/>
</dbReference>
<evidence type="ECO:0000313" key="5">
    <source>
        <dbReference type="EMBL" id="TNN88415.1"/>
    </source>
</evidence>
<dbReference type="AlphaFoldDB" id="A0A4Z2JDQ1"/>
<evidence type="ECO:0000256" key="2">
    <source>
        <dbReference type="ARBA" id="ARBA00022530"/>
    </source>
</evidence>
<feature type="compositionally biased region" description="Gly residues" evidence="3">
    <location>
        <begin position="37"/>
        <end position="46"/>
    </location>
</feature>
<evidence type="ECO:0000256" key="1">
    <source>
        <dbReference type="ARBA" id="ARBA00004498"/>
    </source>
</evidence>
<keyword evidence="5" id="KW-0176">Collagen</keyword>
<evidence type="ECO:0000256" key="4">
    <source>
        <dbReference type="SAM" id="Phobius"/>
    </source>
</evidence>
<dbReference type="InterPro" id="IPR008160">
    <property type="entry name" value="Collagen"/>
</dbReference>
<sequence length="266" mass="26754">MWDPGGSSWLKGRRRASGSLRPIRKYPVTMGSPGERGAAGPGGPIGLTGRNGPQGPPGPAGEKGGPVSIPIVLRVENPAFALERKVPLVLLAVMASKVLLGFLVLLVLRVPPERTETRPLLAQSRLPSHQFVNPSANGGEVGGPGQKGSKGDSGELGTDGESGPRGQQGMFGQKGDEGSRGFPGLPGPLGLQGLPGPPGEKGENGDVGAMGAQGPIGGIGAMGGVGEKVVSTRPPAAAVLLTLTDRAGVTFHIEVNFQGAALLAST</sequence>
<feature type="region of interest" description="Disordered" evidence="3">
    <location>
        <begin position="21"/>
        <end position="64"/>
    </location>
</feature>
<feature type="compositionally biased region" description="Gly residues" evidence="3">
    <location>
        <begin position="139"/>
        <end position="148"/>
    </location>
</feature>
<evidence type="ECO:0000256" key="3">
    <source>
        <dbReference type="SAM" id="MobiDB-lite"/>
    </source>
</evidence>
<gene>
    <name evidence="5" type="primary">Col11a1_1</name>
    <name evidence="5" type="ORF">EYF80_001197</name>
</gene>
<keyword evidence="4" id="KW-0812">Transmembrane</keyword>
<name>A0A4Z2JDQ1_9TELE</name>
<comment type="caution">
    <text evidence="5">The sequence shown here is derived from an EMBL/GenBank/DDBJ whole genome shotgun (WGS) entry which is preliminary data.</text>
</comment>
<keyword evidence="2" id="KW-0964">Secreted</keyword>
<dbReference type="GO" id="GO:0030020">
    <property type="term" value="F:extracellular matrix structural constituent conferring tensile strength"/>
    <property type="evidence" value="ECO:0007669"/>
    <property type="project" value="TreeGrafter"/>
</dbReference>
<protein>
    <submittedName>
        <fullName evidence="5">Collagen alpha-1(XI) chain</fullName>
    </submittedName>
</protein>
<dbReference type="PANTHER" id="PTHR24023:SF1082">
    <property type="entry name" value="COLLAGEN TRIPLE HELIX REPEAT"/>
    <property type="match status" value="1"/>
</dbReference>
<dbReference type="Pfam" id="PF01391">
    <property type="entry name" value="Collagen"/>
    <property type="match status" value="1"/>
</dbReference>
<keyword evidence="6" id="KW-1185">Reference proteome</keyword>
<feature type="transmembrane region" description="Helical" evidence="4">
    <location>
        <begin position="88"/>
        <end position="108"/>
    </location>
</feature>
<keyword evidence="4" id="KW-0472">Membrane</keyword>
<dbReference type="Proteomes" id="UP000314294">
    <property type="component" value="Unassembled WGS sequence"/>
</dbReference>
<dbReference type="InterPro" id="IPR050149">
    <property type="entry name" value="Collagen_superfamily"/>
</dbReference>
<dbReference type="EMBL" id="SRLO01000005">
    <property type="protein sequence ID" value="TNN88415.1"/>
    <property type="molecule type" value="Genomic_DNA"/>
</dbReference>
<comment type="subcellular location">
    <subcellularLocation>
        <location evidence="1">Secreted</location>
        <location evidence="1">Extracellular space</location>
        <location evidence="1">Extracellular matrix</location>
    </subcellularLocation>
</comment>
<feature type="region of interest" description="Disordered" evidence="3">
    <location>
        <begin position="119"/>
        <end position="211"/>
    </location>
</feature>
<keyword evidence="4" id="KW-1133">Transmembrane helix</keyword>
<feature type="compositionally biased region" description="Polar residues" evidence="3">
    <location>
        <begin position="125"/>
        <end position="136"/>
    </location>
</feature>
<organism evidence="5 6">
    <name type="scientific">Liparis tanakae</name>
    <name type="common">Tanaka's snailfish</name>
    <dbReference type="NCBI Taxonomy" id="230148"/>
    <lineage>
        <taxon>Eukaryota</taxon>
        <taxon>Metazoa</taxon>
        <taxon>Chordata</taxon>
        <taxon>Craniata</taxon>
        <taxon>Vertebrata</taxon>
        <taxon>Euteleostomi</taxon>
        <taxon>Actinopterygii</taxon>
        <taxon>Neopterygii</taxon>
        <taxon>Teleostei</taxon>
        <taxon>Neoteleostei</taxon>
        <taxon>Acanthomorphata</taxon>
        <taxon>Eupercaria</taxon>
        <taxon>Perciformes</taxon>
        <taxon>Cottioidei</taxon>
        <taxon>Cottales</taxon>
        <taxon>Liparidae</taxon>
        <taxon>Liparis</taxon>
    </lineage>
</organism>
<proteinExistence type="predicted"/>